<evidence type="ECO:0000313" key="4">
    <source>
        <dbReference type="WBParaSite" id="HPBE_0000615101-mRNA-1"/>
    </source>
</evidence>
<evidence type="ECO:0000313" key="2">
    <source>
        <dbReference type="EMBL" id="VDO67125.1"/>
    </source>
</evidence>
<feature type="region of interest" description="Disordered" evidence="1">
    <location>
        <begin position="500"/>
        <end position="654"/>
    </location>
</feature>
<sequence>MQGSETQASSWVSLPLYPREPSDPPAVNGDVKESSTTIDSSTTTETAAESTSTVPELVEVGTTGSTKNTPSHIDEEPELDNRTFAVTGLRHPGGWRTHSEIINMLARCDSFTIQFGRASKQKGPKPGSISFTFKSISSAREAFTQAQKMRVDGQAVKVEACPAFFAPAACRSRPFFKISTDEEARKRTIYALDLPVSAEQNLLNSIFEADHIEKITFLPLRNQHKQAEVVMHTEEQADAARSEDGFELDDGQQQSVLRILTPTDYEAFVKEEQKPIPFVPPEVEPPPPSKEPMPMSARSSAAALSDAKLAPVLDEDDVTDMFIKHVTDQRVNWAEITDVMELYTMCDAVSAQVGGLPDSVLRPAMLHTLQRHLTEAQSAWMREHLQDLIKSWKQEVRREDFVDRPTLVQMKAAEYVPVAPSRKRMRGKNSAESRAGRVMMGVGALLEAQRQKMITEEGELEVEEDDEGNIMLGGEALSFESWAKLTKTNQPDVVCARLTEGEPAPKKPREVHDFKKLKQSQKEWREKRMGAKKMRIMQQARDEVEALNREEKLSQEQTSKEVENGSEKKEKKDKKEVPPEKPAKPPKELDEGEIDSEEERREAKEKKRSRRKAAASSSSNSSSSSSSSESDDDGDARKRRRNRRKTERLKGPQVPPLFQRMFNYRHVIINALSAEHKTAFASVLHQVSVFWLISPSTSILGTSWGFPPNSKNRTTSFTGFYDVSISISMKNRALLLRRIA</sequence>
<gene>
    <name evidence="2" type="ORF">HPBE_LOCUS6152</name>
</gene>
<feature type="compositionally biased region" description="Basic residues" evidence="1">
    <location>
        <begin position="637"/>
        <end position="647"/>
    </location>
</feature>
<feature type="compositionally biased region" description="Pro residues" evidence="1">
    <location>
        <begin position="277"/>
        <end position="291"/>
    </location>
</feature>
<feature type="compositionally biased region" description="Basic and acidic residues" evidence="1">
    <location>
        <begin position="540"/>
        <end position="589"/>
    </location>
</feature>
<dbReference type="EMBL" id="UZAH01025607">
    <property type="protein sequence ID" value="VDO67125.1"/>
    <property type="molecule type" value="Genomic_DNA"/>
</dbReference>
<name>A0A3P8B343_HELPZ</name>
<proteinExistence type="predicted"/>
<feature type="compositionally biased region" description="Low complexity" evidence="1">
    <location>
        <begin position="34"/>
        <end position="53"/>
    </location>
</feature>
<feature type="region of interest" description="Disordered" evidence="1">
    <location>
        <begin position="1"/>
        <end position="54"/>
    </location>
</feature>
<feature type="region of interest" description="Disordered" evidence="1">
    <location>
        <begin position="277"/>
        <end position="296"/>
    </location>
</feature>
<evidence type="ECO:0000313" key="3">
    <source>
        <dbReference type="Proteomes" id="UP000050761"/>
    </source>
</evidence>
<accession>A0A3P8B343</accession>
<organism evidence="2">
    <name type="scientific">Heligmosomoides polygyrus</name>
    <name type="common">Parasitic roundworm</name>
    <dbReference type="NCBI Taxonomy" id="6339"/>
    <lineage>
        <taxon>Eukaryota</taxon>
        <taxon>Metazoa</taxon>
        <taxon>Ecdysozoa</taxon>
        <taxon>Nematoda</taxon>
        <taxon>Chromadorea</taxon>
        <taxon>Rhabditida</taxon>
        <taxon>Rhabditina</taxon>
        <taxon>Rhabditomorpha</taxon>
        <taxon>Strongyloidea</taxon>
        <taxon>Heligmosomidae</taxon>
        <taxon>Heligmosomoides</taxon>
    </lineage>
</organism>
<feature type="compositionally biased region" description="Low complexity" evidence="1">
    <location>
        <begin position="614"/>
        <end position="628"/>
    </location>
</feature>
<protein>
    <submittedName>
        <fullName evidence="4">RRM domain-containing protein</fullName>
    </submittedName>
</protein>
<dbReference type="AlphaFoldDB" id="A0A3P8B343"/>
<feature type="compositionally biased region" description="Basic and acidic residues" evidence="1">
    <location>
        <begin position="500"/>
        <end position="529"/>
    </location>
</feature>
<dbReference type="WBParaSite" id="HPBE_0000615101-mRNA-1">
    <property type="protein sequence ID" value="HPBE_0000615101-mRNA-1"/>
    <property type="gene ID" value="HPBE_0000615101"/>
</dbReference>
<keyword evidence="3" id="KW-1185">Reference proteome</keyword>
<reference evidence="2 3" key="1">
    <citation type="submission" date="2018-11" db="EMBL/GenBank/DDBJ databases">
        <authorList>
            <consortium name="Pathogen Informatics"/>
        </authorList>
    </citation>
    <scope>NUCLEOTIDE SEQUENCE [LARGE SCALE GENOMIC DNA]</scope>
</reference>
<evidence type="ECO:0000256" key="1">
    <source>
        <dbReference type="SAM" id="MobiDB-lite"/>
    </source>
</evidence>
<dbReference type="Proteomes" id="UP000050761">
    <property type="component" value="Unassembled WGS sequence"/>
</dbReference>
<reference evidence="4" key="2">
    <citation type="submission" date="2019-09" db="UniProtKB">
        <authorList>
            <consortium name="WormBaseParasite"/>
        </authorList>
    </citation>
    <scope>IDENTIFICATION</scope>
</reference>
<feature type="compositionally biased region" description="Polar residues" evidence="1">
    <location>
        <begin position="1"/>
        <end position="12"/>
    </location>
</feature>
<dbReference type="OrthoDB" id="5869979at2759"/>